<proteinExistence type="predicted"/>
<evidence type="ECO:0000313" key="1">
    <source>
        <dbReference type="EMBL" id="KAF0561871.1"/>
    </source>
</evidence>
<organism evidence="1 2">
    <name type="scientific">Gigaspora margarita</name>
    <dbReference type="NCBI Taxonomy" id="4874"/>
    <lineage>
        <taxon>Eukaryota</taxon>
        <taxon>Fungi</taxon>
        <taxon>Fungi incertae sedis</taxon>
        <taxon>Mucoromycota</taxon>
        <taxon>Glomeromycotina</taxon>
        <taxon>Glomeromycetes</taxon>
        <taxon>Diversisporales</taxon>
        <taxon>Gigasporaceae</taxon>
        <taxon>Gigaspora</taxon>
    </lineage>
</organism>
<reference evidence="1 2" key="1">
    <citation type="journal article" date="2019" name="Environ. Microbiol.">
        <title>At the nexus of three kingdoms: the genome of the mycorrhizal fungus Gigaspora margarita provides insights into plant, endobacterial and fungal interactions.</title>
        <authorList>
            <person name="Venice F."/>
            <person name="Ghignone S."/>
            <person name="Salvioli di Fossalunga A."/>
            <person name="Amselem J."/>
            <person name="Novero M."/>
            <person name="Xianan X."/>
            <person name="Sedzielewska Toro K."/>
            <person name="Morin E."/>
            <person name="Lipzen A."/>
            <person name="Grigoriev I.V."/>
            <person name="Henrissat B."/>
            <person name="Martin F.M."/>
            <person name="Bonfante P."/>
        </authorList>
    </citation>
    <scope>NUCLEOTIDE SEQUENCE [LARGE SCALE GENOMIC DNA]</scope>
    <source>
        <strain evidence="1 2">BEG34</strain>
    </source>
</reference>
<evidence type="ECO:0000313" key="2">
    <source>
        <dbReference type="Proteomes" id="UP000439903"/>
    </source>
</evidence>
<dbReference type="InterPro" id="IPR009003">
    <property type="entry name" value="Peptidase_S1_PA"/>
</dbReference>
<comment type="caution">
    <text evidence="1">The sequence shown here is derived from an EMBL/GenBank/DDBJ whole genome shotgun (WGS) entry which is preliminary data.</text>
</comment>
<name>A0A8H4B5B9_GIGMA</name>
<sequence>MCQTIAILWGINDTEVPTLLELEKNLTTIDDILRPILEEDEFISSFGGTYIDTIEDETYLVVNTVNNSKVDELLKLPQISPYENFLYFLKANKSMSQIKYNFDKIAAITQSLKPRDVLVYIDMKINDVVVFIFNTGTIFNNTEYINAVDPFNPSIIYESTPSAPQNILRPQHDARFLNIIILGGDGLYIKNNNNNSDNRLCSAGFWTSDRNNPPKKYIITAGHCVENFSNNASYFLQPWNSTKLYVSYIGSSVYNPINFYDIGIVDVENEDFSPRFAIRNTDDQYKELIIVDGVPVFSHGVHICKSGRTSHFTCGYVLGLNGIYSTEDRFALEIIVTSANVEGGDSGGPVLSFVSPQDLFLVVVHGIVITRGSSAQSIDTIFRVIKENTGLDLTLYH</sequence>
<dbReference type="InterPro" id="IPR043504">
    <property type="entry name" value="Peptidase_S1_PA_chymotrypsin"/>
</dbReference>
<dbReference type="Gene3D" id="2.40.10.10">
    <property type="entry name" value="Trypsin-like serine proteases"/>
    <property type="match status" value="2"/>
</dbReference>
<dbReference type="SUPFAM" id="SSF50494">
    <property type="entry name" value="Trypsin-like serine proteases"/>
    <property type="match status" value="1"/>
</dbReference>
<dbReference type="AlphaFoldDB" id="A0A8H4B5B9"/>
<dbReference type="EMBL" id="WTPW01000005">
    <property type="protein sequence ID" value="KAF0561871.1"/>
    <property type="molecule type" value="Genomic_DNA"/>
</dbReference>
<dbReference type="CDD" id="cd21112">
    <property type="entry name" value="alphaLP-like"/>
    <property type="match status" value="1"/>
</dbReference>
<gene>
    <name evidence="1" type="ORF">F8M41_017431</name>
</gene>
<dbReference type="Proteomes" id="UP000439903">
    <property type="component" value="Unassembled WGS sequence"/>
</dbReference>
<dbReference type="Pfam" id="PF13365">
    <property type="entry name" value="Trypsin_2"/>
    <property type="match status" value="1"/>
</dbReference>
<dbReference type="OrthoDB" id="2345133at2759"/>
<protein>
    <submittedName>
        <fullName evidence="1">S1 family peptidase</fullName>
    </submittedName>
</protein>
<keyword evidence="2" id="KW-1185">Reference proteome</keyword>
<accession>A0A8H4B5B9</accession>